<evidence type="ECO:0000256" key="1">
    <source>
        <dbReference type="SAM" id="SignalP"/>
    </source>
</evidence>
<dbReference type="EMBL" id="VBWP01000005">
    <property type="protein sequence ID" value="TLG73773.1"/>
    <property type="molecule type" value="Genomic_DNA"/>
</dbReference>
<dbReference type="InParanoid" id="A0A5R8QCR8"/>
<proteinExistence type="predicted"/>
<comment type="caution">
    <text evidence="2">The sequence shown here is derived from an EMBL/GenBank/DDBJ whole genome shotgun (WGS) entry which is preliminary data.</text>
</comment>
<feature type="chain" id="PRO_5024422074" description="DUF5050 domain-containing protein" evidence="1">
    <location>
        <begin position="22"/>
        <end position="354"/>
    </location>
</feature>
<dbReference type="RefSeq" id="WP_138190910.1">
    <property type="nucleotide sequence ID" value="NZ_VBWP01000005.1"/>
</dbReference>
<accession>A0A5R8QCR8</accession>
<name>A0A5R8QCR8_9FIRM</name>
<keyword evidence="1" id="KW-0732">Signal</keyword>
<gene>
    <name evidence="2" type="ORF">FEZ08_06475</name>
</gene>
<protein>
    <recommendedName>
        <fullName evidence="4">DUF5050 domain-containing protein</fullName>
    </recommendedName>
</protein>
<dbReference type="PROSITE" id="PS51257">
    <property type="entry name" value="PROKAR_LIPOPROTEIN"/>
    <property type="match status" value="1"/>
</dbReference>
<organism evidence="2 3">
    <name type="scientific">Culicoidibacter larvae</name>
    <dbReference type="NCBI Taxonomy" id="2579976"/>
    <lineage>
        <taxon>Bacteria</taxon>
        <taxon>Bacillati</taxon>
        <taxon>Bacillota</taxon>
        <taxon>Culicoidibacteria</taxon>
        <taxon>Culicoidibacterales</taxon>
        <taxon>Culicoidibacteraceae</taxon>
        <taxon>Culicoidibacter</taxon>
    </lineage>
</organism>
<feature type="signal peptide" evidence="1">
    <location>
        <begin position="1"/>
        <end position="21"/>
    </location>
</feature>
<dbReference type="Proteomes" id="UP000306912">
    <property type="component" value="Unassembled WGS sequence"/>
</dbReference>
<sequence>MKRLFLGAIVAVLVLTGCSQPQEPVSETTANNTGSELDDASILFERVAGSSYVDNDFFITNWDYDNNISSLLGIHETTYDEIDNVKNGDYINSESNGYVYKFDRDELNNRLELGLGNFTQRIDADVIGNLLVIDKDAESFSIELKDYNNSPYILIAGGSLNATIKQGDYYYMLVMQHRNTVDAYTPLVLYRYSISAKKIDEIGKVGDIPGRGFPAPIITLFKDDKDVYVRLFKDIYKVADSIDPIGVSFQDKTAVVSNIEFYNNNYYAVVIEDMIYKIVTWDKEWNRLETTEINNRENNDYADYADIYQIRIEGKQVKMLGTILADGGASGQEYRFYTYDINSKAVKHTQTISQ</sequence>
<dbReference type="AlphaFoldDB" id="A0A5R8QCR8"/>
<keyword evidence="3" id="KW-1185">Reference proteome</keyword>
<evidence type="ECO:0000313" key="3">
    <source>
        <dbReference type="Proteomes" id="UP000306912"/>
    </source>
</evidence>
<reference evidence="2 3" key="1">
    <citation type="submission" date="2019-05" db="EMBL/GenBank/DDBJ databases">
        <title>Culicoidintestinum kansasii gen. nov., sp. nov. from the gastrointestinal tract of the biting midge, Culicoides sonorensis.</title>
        <authorList>
            <person name="Neupane S."/>
            <person name="Ghosh A."/>
            <person name="Gunther S."/>
            <person name="Martin K."/>
            <person name="Zurek L."/>
        </authorList>
    </citation>
    <scope>NUCLEOTIDE SEQUENCE [LARGE SCALE GENOMIC DNA]</scope>
    <source>
        <strain evidence="2 3">CS-1</strain>
    </source>
</reference>
<evidence type="ECO:0008006" key="4">
    <source>
        <dbReference type="Google" id="ProtNLM"/>
    </source>
</evidence>
<evidence type="ECO:0000313" key="2">
    <source>
        <dbReference type="EMBL" id="TLG73773.1"/>
    </source>
</evidence>